<protein>
    <submittedName>
        <fullName evidence="2">DUF484 family protein</fullName>
    </submittedName>
</protein>
<organism evidence="2 3">
    <name type="scientific">Ferruginivarius sediminum</name>
    <dbReference type="NCBI Taxonomy" id="2661937"/>
    <lineage>
        <taxon>Bacteria</taxon>
        <taxon>Pseudomonadati</taxon>
        <taxon>Pseudomonadota</taxon>
        <taxon>Alphaproteobacteria</taxon>
        <taxon>Rhodospirillales</taxon>
        <taxon>Rhodospirillaceae</taxon>
        <taxon>Ferruginivarius</taxon>
    </lineage>
</organism>
<accession>A0A369TJ57</accession>
<proteinExistence type="predicted"/>
<sequence>MTRNRHDAAPDDPGKRGDNAATGALSDAAVADYLRRHPDFLARHSDLLDVLEAPARDRGEGVVDLQQFMLDRLRGELAKLRESRDDLIYTGRANMASQARVHEATLAILAARSFEHLIETVTTDLSIILDLDAVTICVEQGDEGPTPTRIRGVHQLESGAVHAVLGPGRTHAFLADIHGEPTLFGAAAGLIRSAALLRLDISSATPPALLTLGSRQPDHFDPSQGSELLQFLARALELTIRQWLELPD</sequence>
<dbReference type="InterPro" id="IPR029016">
    <property type="entry name" value="GAF-like_dom_sf"/>
</dbReference>
<evidence type="ECO:0000313" key="2">
    <source>
        <dbReference type="EMBL" id="RDD62926.1"/>
    </source>
</evidence>
<dbReference type="PANTHER" id="PTHR38765:SF1">
    <property type="entry name" value="DUF484 DOMAIN-CONTAINING PROTEIN"/>
    <property type="match status" value="1"/>
</dbReference>
<reference evidence="2 3" key="1">
    <citation type="submission" date="2018-07" db="EMBL/GenBank/DDBJ databases">
        <title>Venubactetium sediminum gen. nov., sp. nov., isolated from a marine solar saltern.</title>
        <authorList>
            <person name="Wang S."/>
        </authorList>
    </citation>
    <scope>NUCLEOTIDE SEQUENCE [LARGE SCALE GENOMIC DNA]</scope>
    <source>
        <strain evidence="2 3">WD2A32</strain>
    </source>
</reference>
<gene>
    <name evidence="2" type="ORF">DRB17_03890</name>
</gene>
<evidence type="ECO:0000256" key="1">
    <source>
        <dbReference type="SAM" id="MobiDB-lite"/>
    </source>
</evidence>
<feature type="compositionally biased region" description="Basic and acidic residues" evidence="1">
    <location>
        <begin position="1"/>
        <end position="18"/>
    </location>
</feature>
<feature type="region of interest" description="Disordered" evidence="1">
    <location>
        <begin position="1"/>
        <end position="22"/>
    </location>
</feature>
<evidence type="ECO:0000313" key="3">
    <source>
        <dbReference type="Proteomes" id="UP000253941"/>
    </source>
</evidence>
<dbReference type="EMBL" id="QPMH01000003">
    <property type="protein sequence ID" value="RDD62926.1"/>
    <property type="molecule type" value="Genomic_DNA"/>
</dbReference>
<name>A0A369TJ57_9PROT</name>
<dbReference type="AlphaFoldDB" id="A0A369TJ57"/>
<keyword evidence="3" id="KW-1185">Reference proteome</keyword>
<dbReference type="InterPro" id="IPR007435">
    <property type="entry name" value="DUF484"/>
</dbReference>
<dbReference type="PANTHER" id="PTHR38765">
    <property type="entry name" value="DUF484 DOMAIN-CONTAINING PROTEIN"/>
    <property type="match status" value="1"/>
</dbReference>
<comment type="caution">
    <text evidence="2">The sequence shown here is derived from an EMBL/GenBank/DDBJ whole genome shotgun (WGS) entry which is preliminary data.</text>
</comment>
<dbReference type="Gene3D" id="3.30.450.40">
    <property type="match status" value="1"/>
</dbReference>
<dbReference type="Pfam" id="PF04340">
    <property type="entry name" value="DUF484"/>
    <property type="match status" value="1"/>
</dbReference>
<dbReference type="RefSeq" id="WP_114580876.1">
    <property type="nucleotide sequence ID" value="NZ_QPMH01000003.1"/>
</dbReference>
<dbReference type="Proteomes" id="UP000253941">
    <property type="component" value="Unassembled WGS sequence"/>
</dbReference>